<comment type="caution">
    <text evidence="3">The sequence shown here is derived from an EMBL/GenBank/DDBJ whole genome shotgun (WGS) entry which is preliminary data.</text>
</comment>
<feature type="domain" description="WCX" evidence="2">
    <location>
        <begin position="221"/>
        <end position="296"/>
    </location>
</feature>
<organism evidence="3 4">
    <name type="scientific">Phocaeicola plebeius</name>
    <dbReference type="NCBI Taxonomy" id="310297"/>
    <lineage>
        <taxon>Bacteria</taxon>
        <taxon>Pseudomonadati</taxon>
        <taxon>Bacteroidota</taxon>
        <taxon>Bacteroidia</taxon>
        <taxon>Bacteroidales</taxon>
        <taxon>Bacteroidaceae</taxon>
        <taxon>Phocaeicola</taxon>
    </lineage>
</organism>
<dbReference type="Pfam" id="PF13280">
    <property type="entry name" value="WYL"/>
    <property type="match status" value="1"/>
</dbReference>
<evidence type="ECO:0000259" key="1">
    <source>
        <dbReference type="Pfam" id="PF13280"/>
    </source>
</evidence>
<name>A0A414RFD1_9BACT</name>
<evidence type="ECO:0000313" key="4">
    <source>
        <dbReference type="Proteomes" id="UP000283485"/>
    </source>
</evidence>
<dbReference type="AlphaFoldDB" id="A0A414RFD1"/>
<dbReference type="PROSITE" id="PS52050">
    <property type="entry name" value="WYL"/>
    <property type="match status" value="1"/>
</dbReference>
<dbReference type="InterPro" id="IPR026881">
    <property type="entry name" value="WYL_dom"/>
</dbReference>
<dbReference type="InterPro" id="IPR057727">
    <property type="entry name" value="WCX_dom"/>
</dbReference>
<dbReference type="RefSeq" id="WP_118211388.1">
    <property type="nucleotide sequence ID" value="NZ_JAQDLO010000023.1"/>
</dbReference>
<accession>A0A414RFD1</accession>
<dbReference type="EMBL" id="QRHQ01000008">
    <property type="protein sequence ID" value="RHF91726.1"/>
    <property type="molecule type" value="Genomic_DNA"/>
</dbReference>
<evidence type="ECO:0000259" key="2">
    <source>
        <dbReference type="Pfam" id="PF25583"/>
    </source>
</evidence>
<dbReference type="PANTHER" id="PTHR34580:SF9">
    <property type="entry name" value="SLL5097 PROTEIN"/>
    <property type="match status" value="1"/>
</dbReference>
<feature type="domain" description="WYL" evidence="1">
    <location>
        <begin position="120"/>
        <end position="187"/>
    </location>
</feature>
<dbReference type="Pfam" id="PF25583">
    <property type="entry name" value="WCX"/>
    <property type="match status" value="1"/>
</dbReference>
<dbReference type="InterPro" id="IPR051534">
    <property type="entry name" value="CBASS_pafABC_assoc_protein"/>
</dbReference>
<dbReference type="PANTHER" id="PTHR34580">
    <property type="match status" value="1"/>
</dbReference>
<reference evidence="3 4" key="1">
    <citation type="submission" date="2018-08" db="EMBL/GenBank/DDBJ databases">
        <title>A genome reference for cultivated species of the human gut microbiota.</title>
        <authorList>
            <person name="Zou Y."/>
            <person name="Xue W."/>
            <person name="Luo G."/>
        </authorList>
    </citation>
    <scope>NUCLEOTIDE SEQUENCE [LARGE SCALE GENOMIC DNA]</scope>
    <source>
        <strain evidence="3 4">AM23-23</strain>
    </source>
</reference>
<protein>
    <submittedName>
        <fullName evidence="3">WYL domain-containing protein</fullName>
    </submittedName>
</protein>
<sequence>MAANKFGRYIWLVDLIRCHPYITFNEISERWETCGLGDGKPLPWKTFMNHKKAVQTIFNILISCDASRGYGYYIEDADSLEGDSFRSWLIDSYATLNQLQADRQLEKRISFEKIPSGNKYLQTFLQAMRQNCVVEITHQGFGRSHASTFQVEPYHLKVYNRRWYLIGYSVYSEEIRTYALDRIQHVSLTNVKFQLPKDFSIEQYFEGCVGIISDPEYDIERVVIKAYGWARNYLSTLPLHESQREIASDDESITFEFRVRPNYEFFQLLLQQTDQIEILEPQWAKDAMCQMAENILSYYKKSENA</sequence>
<gene>
    <name evidence="3" type="ORF">DW653_06035</name>
</gene>
<dbReference type="Proteomes" id="UP000283485">
    <property type="component" value="Unassembled WGS sequence"/>
</dbReference>
<evidence type="ECO:0000313" key="3">
    <source>
        <dbReference type="EMBL" id="RHF91726.1"/>
    </source>
</evidence>
<proteinExistence type="predicted"/>